<feature type="non-terminal residue" evidence="1">
    <location>
        <position position="1"/>
    </location>
</feature>
<reference evidence="1" key="1">
    <citation type="submission" date="2018-05" db="EMBL/GenBank/DDBJ databases">
        <authorList>
            <person name="Lanie J.A."/>
            <person name="Ng W.-L."/>
            <person name="Kazmierczak K.M."/>
            <person name="Andrzejewski T.M."/>
            <person name="Davidsen T.M."/>
            <person name="Wayne K.J."/>
            <person name="Tettelin H."/>
            <person name="Glass J.I."/>
            <person name="Rusch D."/>
            <person name="Podicherti R."/>
            <person name="Tsui H.-C.T."/>
            <person name="Winkler M.E."/>
        </authorList>
    </citation>
    <scope>NUCLEOTIDE SEQUENCE</scope>
</reference>
<name>A0A382FS86_9ZZZZ</name>
<dbReference type="SUPFAM" id="SSF82171">
    <property type="entry name" value="DPP6 N-terminal domain-like"/>
    <property type="match status" value="1"/>
</dbReference>
<evidence type="ECO:0000313" key="1">
    <source>
        <dbReference type="EMBL" id="SVB65948.1"/>
    </source>
</evidence>
<protein>
    <recommendedName>
        <fullName evidence="2">Dipeptidylpeptidase IV N-terminal domain-containing protein</fullName>
    </recommendedName>
</protein>
<proteinExistence type="predicted"/>
<gene>
    <name evidence="1" type="ORF">METZ01_LOCUS218802</name>
</gene>
<accession>A0A382FS86</accession>
<feature type="non-terminal residue" evidence="1">
    <location>
        <position position="145"/>
    </location>
</feature>
<dbReference type="AlphaFoldDB" id="A0A382FS86"/>
<dbReference type="EMBL" id="UINC01051596">
    <property type="protein sequence ID" value="SVB65948.1"/>
    <property type="molecule type" value="Genomic_DNA"/>
</dbReference>
<evidence type="ECO:0008006" key="2">
    <source>
        <dbReference type="Google" id="ProtNLM"/>
    </source>
</evidence>
<organism evidence="1">
    <name type="scientific">marine metagenome</name>
    <dbReference type="NCBI Taxonomy" id="408172"/>
    <lineage>
        <taxon>unclassified sequences</taxon>
        <taxon>metagenomes</taxon>
        <taxon>ecological metagenomes</taxon>
    </lineage>
</organism>
<sequence length="145" mass="15258">VAFVPAGTDTILEVNLDGSDLRPHVSSGEPLRVWAEQELILSQVCGQETGSAEQAFVVVSPDGVTIGSAYSDWDAEWSPDGTTVAVSCALDESARIVIVGEEGPAGEAENWSRSGRGSLSDLIDIWLIAPDGSYLRNLTDPAIEG</sequence>